<dbReference type="InterPro" id="IPR033922">
    <property type="entry name" value="NAD_bind_Glu_DH"/>
</dbReference>
<keyword evidence="5" id="KW-0547">Nucleotide-binding</keyword>
<evidence type="ECO:0000256" key="5">
    <source>
        <dbReference type="PIRSR" id="PIRSR000185-2"/>
    </source>
</evidence>
<feature type="binding site" evidence="5">
    <location>
        <position position="82"/>
    </location>
    <ligand>
        <name>substrate</name>
    </ligand>
</feature>
<dbReference type="GO" id="GO:0000166">
    <property type="term" value="F:nucleotide binding"/>
    <property type="evidence" value="ECO:0007669"/>
    <property type="project" value="UniProtKB-KW"/>
</dbReference>
<evidence type="ECO:0000256" key="7">
    <source>
        <dbReference type="RuleBase" id="RU004417"/>
    </source>
</evidence>
<dbReference type="GO" id="GO:0004352">
    <property type="term" value="F:glutamate dehydrogenase (NAD+) activity"/>
    <property type="evidence" value="ECO:0007669"/>
    <property type="project" value="TreeGrafter"/>
</dbReference>
<evidence type="ECO:0000256" key="1">
    <source>
        <dbReference type="ARBA" id="ARBA00006382"/>
    </source>
</evidence>
<dbReference type="AlphaFoldDB" id="A0AAE4Z6C0"/>
<dbReference type="PROSITE" id="PS00074">
    <property type="entry name" value="GLFV_DEHYDROGENASE"/>
    <property type="match status" value="1"/>
</dbReference>
<dbReference type="Pfam" id="PF00208">
    <property type="entry name" value="ELFV_dehydrog"/>
    <property type="match status" value="1"/>
</dbReference>
<dbReference type="InterPro" id="IPR033524">
    <property type="entry name" value="Glu/Leu/Phe/Val_DH_AS"/>
</dbReference>
<dbReference type="Pfam" id="PF02812">
    <property type="entry name" value="ELFV_dehydrog_N"/>
    <property type="match status" value="1"/>
</dbReference>
<dbReference type="InterPro" id="IPR006096">
    <property type="entry name" value="Glu/Leu/Phe/Val/Trp_DH_C"/>
</dbReference>
<dbReference type="InterPro" id="IPR006097">
    <property type="entry name" value="Glu/Leu/Phe/Val/Trp_DH_dimer"/>
</dbReference>
<dbReference type="EMBL" id="JAACAK010000036">
    <property type="protein sequence ID" value="NIR74393.1"/>
    <property type="molecule type" value="Genomic_DNA"/>
</dbReference>
<comment type="caution">
    <text evidence="9">The sequence shown here is derived from an EMBL/GenBank/DDBJ whole genome shotgun (WGS) entry which is preliminary data.</text>
</comment>
<dbReference type="PANTHER" id="PTHR11606:SF13">
    <property type="entry name" value="GLUTAMATE DEHYDROGENASE 1, MITOCHONDRIAL"/>
    <property type="match status" value="1"/>
</dbReference>
<feature type="binding site" evidence="5">
    <location>
        <position position="366"/>
    </location>
    <ligand>
        <name>substrate</name>
    </ligand>
</feature>
<feature type="site" description="Important for catalysis" evidence="6">
    <location>
        <position position="158"/>
    </location>
</feature>
<dbReference type="SMART" id="SM00839">
    <property type="entry name" value="ELFV_dehydrog"/>
    <property type="match status" value="1"/>
</dbReference>
<feature type="binding site" evidence="5">
    <location>
        <position position="106"/>
    </location>
    <ligand>
        <name>substrate</name>
    </ligand>
</feature>
<evidence type="ECO:0000256" key="2">
    <source>
        <dbReference type="ARBA" id="ARBA00023002"/>
    </source>
</evidence>
<dbReference type="SUPFAM" id="SSF53223">
    <property type="entry name" value="Aminoacid dehydrogenase-like, N-terminal domain"/>
    <property type="match status" value="1"/>
</dbReference>
<dbReference type="PANTHER" id="PTHR11606">
    <property type="entry name" value="GLUTAMATE DEHYDROGENASE"/>
    <property type="match status" value="1"/>
</dbReference>
<name>A0AAE4Z6C0_9BACT</name>
<keyword evidence="2 3" id="KW-0560">Oxidoreductase</keyword>
<evidence type="ECO:0000256" key="6">
    <source>
        <dbReference type="PIRSR" id="PIRSR000185-3"/>
    </source>
</evidence>
<evidence type="ECO:0000313" key="9">
    <source>
        <dbReference type="EMBL" id="NIR74393.1"/>
    </source>
</evidence>
<dbReference type="SUPFAM" id="SSF51735">
    <property type="entry name" value="NAD(P)-binding Rossmann-fold domains"/>
    <property type="match status" value="1"/>
</dbReference>
<dbReference type="Gene3D" id="3.40.50.720">
    <property type="entry name" value="NAD(P)-binding Rossmann-like Domain"/>
    <property type="match status" value="1"/>
</dbReference>
<feature type="binding site" evidence="5">
    <location>
        <position position="203"/>
    </location>
    <ligand>
        <name>NAD(+)</name>
        <dbReference type="ChEBI" id="CHEBI:57540"/>
    </ligand>
</feature>
<evidence type="ECO:0000259" key="8">
    <source>
        <dbReference type="SMART" id="SM00839"/>
    </source>
</evidence>
<evidence type="ECO:0000256" key="3">
    <source>
        <dbReference type="PIRNR" id="PIRNR000185"/>
    </source>
</evidence>
<dbReference type="PIRSF" id="PIRSF000185">
    <property type="entry name" value="Glu_DH"/>
    <property type="match status" value="1"/>
</dbReference>
<feature type="binding site" evidence="5">
    <location>
        <position position="238"/>
    </location>
    <ligand>
        <name>NAD(+)</name>
        <dbReference type="ChEBI" id="CHEBI:57540"/>
    </ligand>
</feature>
<evidence type="ECO:0000256" key="4">
    <source>
        <dbReference type="PIRSR" id="PIRSR000185-1"/>
    </source>
</evidence>
<feature type="active site" description="Proton donor" evidence="4">
    <location>
        <position position="118"/>
    </location>
</feature>
<feature type="domain" description="Glutamate/phenylalanine/leucine/valine/L-tryptophan dehydrogenase C-terminal" evidence="8">
    <location>
        <begin position="196"/>
        <end position="451"/>
    </location>
</feature>
<protein>
    <recommendedName>
        <fullName evidence="3">Glutamate dehydrogenase</fullName>
    </recommendedName>
</protein>
<organism evidence="9 10">
    <name type="scientific">Candidatus Kutchimonas denitrificans</name>
    <dbReference type="NCBI Taxonomy" id="3056748"/>
    <lineage>
        <taxon>Bacteria</taxon>
        <taxon>Pseudomonadati</taxon>
        <taxon>Gemmatimonadota</taxon>
        <taxon>Gemmatimonadia</taxon>
        <taxon>Candidatus Palauibacterales</taxon>
        <taxon>Candidatus Palauibacteraceae</taxon>
        <taxon>Candidatus Kutchimonas</taxon>
    </lineage>
</organism>
<dbReference type="GO" id="GO:0006538">
    <property type="term" value="P:L-glutamate catabolic process"/>
    <property type="evidence" value="ECO:0007669"/>
    <property type="project" value="TreeGrafter"/>
</dbReference>
<comment type="similarity">
    <text evidence="1 3 7">Belongs to the Glu/Leu/Phe/Val dehydrogenases family.</text>
</comment>
<reference evidence="9 10" key="1">
    <citation type="submission" date="2020-01" db="EMBL/GenBank/DDBJ databases">
        <title>Genomes assembled from Gulf of Kutch pelagic sediment metagenomes.</title>
        <authorList>
            <person name="Chandrashekar M."/>
            <person name="Mahajan M.S."/>
            <person name="Dave K.J."/>
            <person name="Vatsa P."/>
            <person name="Nathani N.M."/>
        </authorList>
    </citation>
    <scope>NUCLEOTIDE SEQUENCE [LARGE SCALE GENOMIC DNA]</scope>
    <source>
        <strain evidence="9">KS3-K002</strain>
    </source>
</reference>
<gene>
    <name evidence="9" type="ORF">GWO12_04670</name>
</gene>
<proteinExistence type="inferred from homology"/>
<sequence>MTEPKRAGGKKHIEDLNPFRIAQQQFDNAARYLPDLDPGLAMFLKQPRRMVEVQFPIETVGGVVKNYIGYRCVHSRARGPGKGGIRYHPDVTADEVRALASWMTWKCAVVDVPFGGAKGGVICDPKQRTRADLQAITRRFISELGDRIGPFTDVPAPDVNTNAETMAWIYDTYEMLHRGENNLGVVTGKPIDMGGSYGRREATSRGCLFCTQRALARGLLSGFNSVVGARVAIQGYGNAGAIASQLFAEQGAKIIAVSDSQGAAFDPDGLNPNAVLAHKRATGSVVGLKGTSKLTNEELLELDCDILIPAALENVIRADNAPNVKARIIAEAANGPTTPTADRILYERGIPVLPDILANAGGVTVSYFEWVQNNENEQWDEDTVNLKLHVKMQRASDSVLDKQIEINESLGALNSGRKEHGLPADLEPVDLRTAAYILAIQRVARVTLERGIWP</sequence>
<dbReference type="PRINTS" id="PR00082">
    <property type="entry name" value="GLFDHDRGNASE"/>
</dbReference>
<dbReference type="CDD" id="cd01076">
    <property type="entry name" value="NAD_bind_1_Glu_DH"/>
    <property type="match status" value="1"/>
</dbReference>
<dbReference type="InterPro" id="IPR014362">
    <property type="entry name" value="Glu_DH"/>
</dbReference>
<keyword evidence="5" id="KW-0520">NAD</keyword>
<dbReference type="InterPro" id="IPR006095">
    <property type="entry name" value="Glu/Leu/Phe/Val/Trp_DH"/>
</dbReference>
<dbReference type="InterPro" id="IPR046346">
    <property type="entry name" value="Aminoacid_DH-like_N_sf"/>
</dbReference>
<accession>A0AAE4Z6C0</accession>
<dbReference type="InterPro" id="IPR036291">
    <property type="entry name" value="NAD(P)-bd_dom_sf"/>
</dbReference>
<evidence type="ECO:0000313" key="10">
    <source>
        <dbReference type="Proteomes" id="UP000702544"/>
    </source>
</evidence>
<dbReference type="Gene3D" id="3.40.50.10860">
    <property type="entry name" value="Leucine Dehydrogenase, chain A, domain 1"/>
    <property type="match status" value="1"/>
</dbReference>
<dbReference type="Proteomes" id="UP000702544">
    <property type="component" value="Unassembled WGS sequence"/>
</dbReference>